<proteinExistence type="predicted"/>
<dbReference type="AlphaFoldDB" id="A0A4S8N9U9"/>
<keyword evidence="1" id="KW-0812">Transmembrane</keyword>
<evidence type="ECO:0000313" key="2">
    <source>
        <dbReference type="EMBL" id="THV13038.1"/>
    </source>
</evidence>
<feature type="transmembrane region" description="Helical" evidence="1">
    <location>
        <begin position="43"/>
        <end position="59"/>
    </location>
</feature>
<keyword evidence="1" id="KW-1133">Transmembrane helix</keyword>
<sequence length="149" mass="15600">MEPTPPLSLLGWAVVGLVVGWAVRPLCERLDVVPPLVTPAQPLALVLLAAMIGYVAWATHRAVHVRRERLQSHQAVNRLVLARACALAGSLVAGAYLGYALSWIGHPAEQADVRMIRSFLAAGAAAVAAGLALLLERACRTPGSEDGAG</sequence>
<feature type="transmembrane region" description="Helical" evidence="1">
    <location>
        <begin position="7"/>
        <end position="23"/>
    </location>
</feature>
<dbReference type="EMBL" id="STGW01000006">
    <property type="protein sequence ID" value="THV13038.1"/>
    <property type="molecule type" value="Genomic_DNA"/>
</dbReference>
<dbReference type="OrthoDB" id="3786771at2"/>
<feature type="transmembrane region" description="Helical" evidence="1">
    <location>
        <begin position="116"/>
        <end position="135"/>
    </location>
</feature>
<gene>
    <name evidence="2" type="ORF">E9934_11155</name>
</gene>
<keyword evidence="3" id="KW-1185">Reference proteome</keyword>
<keyword evidence="1" id="KW-0472">Membrane</keyword>
<dbReference type="Pfam" id="PF11377">
    <property type="entry name" value="DUF3180"/>
    <property type="match status" value="1"/>
</dbReference>
<evidence type="ECO:0000256" key="1">
    <source>
        <dbReference type="SAM" id="Phobius"/>
    </source>
</evidence>
<comment type="caution">
    <text evidence="2">The sequence shown here is derived from an EMBL/GenBank/DDBJ whole genome shotgun (WGS) entry which is preliminary data.</text>
</comment>
<evidence type="ECO:0000313" key="3">
    <source>
        <dbReference type="Proteomes" id="UP000307087"/>
    </source>
</evidence>
<accession>A0A4S8N9U9</accession>
<dbReference type="InterPro" id="IPR021517">
    <property type="entry name" value="DUF3180"/>
</dbReference>
<name>A0A4S8N9U9_9ACTN</name>
<reference evidence="2 3" key="1">
    <citation type="journal article" date="2009" name="Int. J. Syst. Evol. Microbiol.">
        <title>Nocardioides caeni sp. nov., isolated from wastewater.</title>
        <authorList>
            <person name="Yoon J.H."/>
            <person name="Kang S.J."/>
            <person name="Park S."/>
            <person name="Kim W."/>
            <person name="Oh T.K."/>
        </authorList>
    </citation>
    <scope>NUCLEOTIDE SEQUENCE [LARGE SCALE GENOMIC DNA]</scope>
    <source>
        <strain evidence="2 3">DSM 23134</strain>
    </source>
</reference>
<feature type="transmembrane region" description="Helical" evidence="1">
    <location>
        <begin position="80"/>
        <end position="104"/>
    </location>
</feature>
<organism evidence="2 3">
    <name type="scientific">Nocardioides caeni</name>
    <dbReference type="NCBI Taxonomy" id="574700"/>
    <lineage>
        <taxon>Bacteria</taxon>
        <taxon>Bacillati</taxon>
        <taxon>Actinomycetota</taxon>
        <taxon>Actinomycetes</taxon>
        <taxon>Propionibacteriales</taxon>
        <taxon>Nocardioidaceae</taxon>
        <taxon>Nocardioides</taxon>
    </lineage>
</organism>
<dbReference type="Proteomes" id="UP000307087">
    <property type="component" value="Unassembled WGS sequence"/>
</dbReference>
<protein>
    <submittedName>
        <fullName evidence="2">DUF3180 domain-containing protein</fullName>
    </submittedName>
</protein>